<dbReference type="EMBL" id="VBAJ01000275">
    <property type="protein sequence ID" value="TMJ03967.1"/>
    <property type="molecule type" value="Genomic_DNA"/>
</dbReference>
<dbReference type="Gene3D" id="3.40.50.1820">
    <property type="entry name" value="alpha/beta hydrolase"/>
    <property type="match status" value="1"/>
</dbReference>
<evidence type="ECO:0000259" key="1">
    <source>
        <dbReference type="Pfam" id="PF00561"/>
    </source>
</evidence>
<dbReference type="InterPro" id="IPR029058">
    <property type="entry name" value="AB_hydrolase_fold"/>
</dbReference>
<gene>
    <name evidence="3" type="ORF">E6G99_11025</name>
</gene>
<dbReference type="PANTHER" id="PTHR43433:SF1">
    <property type="entry name" value="BLL5160 PROTEIN"/>
    <property type="match status" value="1"/>
</dbReference>
<dbReference type="PANTHER" id="PTHR43433">
    <property type="entry name" value="HYDROLASE, ALPHA/BETA FOLD FAMILY PROTEIN"/>
    <property type="match status" value="1"/>
</dbReference>
<feature type="domain" description="AB hydrolase-1" evidence="1">
    <location>
        <begin position="29"/>
        <end position="171"/>
    </location>
</feature>
<dbReference type="Proteomes" id="UP000318661">
    <property type="component" value="Unassembled WGS sequence"/>
</dbReference>
<reference evidence="3 4" key="1">
    <citation type="journal article" date="2019" name="Nat. Microbiol.">
        <title>Mediterranean grassland soil C-N compound turnover is dependent on rainfall and depth, and is mediated by genomically divergent microorganisms.</title>
        <authorList>
            <person name="Diamond S."/>
            <person name="Andeer P.F."/>
            <person name="Li Z."/>
            <person name="Crits-Christoph A."/>
            <person name="Burstein D."/>
            <person name="Anantharaman K."/>
            <person name="Lane K.R."/>
            <person name="Thomas B.C."/>
            <person name="Pan C."/>
            <person name="Northen T.R."/>
            <person name="Banfield J.F."/>
        </authorList>
    </citation>
    <scope>NUCLEOTIDE SEQUENCE [LARGE SCALE GENOMIC DNA]</scope>
    <source>
        <strain evidence="3">NP_2</strain>
    </source>
</reference>
<dbReference type="InterPro" id="IPR007235">
    <property type="entry name" value="Glyco_trans_28_C"/>
</dbReference>
<dbReference type="InterPro" id="IPR050471">
    <property type="entry name" value="AB_hydrolase"/>
</dbReference>
<dbReference type="Gene3D" id="3.40.50.2000">
    <property type="entry name" value="Glycogen Phosphorylase B"/>
    <property type="match status" value="1"/>
</dbReference>
<evidence type="ECO:0000313" key="4">
    <source>
        <dbReference type="Proteomes" id="UP000318661"/>
    </source>
</evidence>
<organism evidence="3 4">
    <name type="scientific">Candidatus Segetimicrobium genomatis</name>
    <dbReference type="NCBI Taxonomy" id="2569760"/>
    <lineage>
        <taxon>Bacteria</taxon>
        <taxon>Bacillati</taxon>
        <taxon>Candidatus Sysuimicrobiota</taxon>
        <taxon>Candidatus Sysuimicrobiia</taxon>
        <taxon>Candidatus Sysuimicrobiales</taxon>
        <taxon>Candidatus Segetimicrobiaceae</taxon>
        <taxon>Candidatus Segetimicrobium</taxon>
    </lineage>
</organism>
<keyword evidence="3" id="KW-0378">Hydrolase</keyword>
<dbReference type="SUPFAM" id="SSF53474">
    <property type="entry name" value="alpha/beta-Hydrolases"/>
    <property type="match status" value="1"/>
</dbReference>
<evidence type="ECO:0000313" key="3">
    <source>
        <dbReference type="EMBL" id="TMJ03967.1"/>
    </source>
</evidence>
<comment type="caution">
    <text evidence="3">The sequence shown here is derived from an EMBL/GenBank/DDBJ whole genome shotgun (WGS) entry which is preliminary data.</text>
</comment>
<evidence type="ECO:0000259" key="2">
    <source>
        <dbReference type="Pfam" id="PF04101"/>
    </source>
</evidence>
<name>A0A537L8D8_9BACT</name>
<dbReference type="SUPFAM" id="SSF53756">
    <property type="entry name" value="UDP-Glycosyltransferase/glycogen phosphorylase"/>
    <property type="match status" value="1"/>
</dbReference>
<dbReference type="GO" id="GO:0016787">
    <property type="term" value="F:hydrolase activity"/>
    <property type="evidence" value="ECO:0007669"/>
    <property type="project" value="UniProtKB-KW"/>
</dbReference>
<accession>A0A537L8D8</accession>
<dbReference type="InterPro" id="IPR000073">
    <property type="entry name" value="AB_hydrolase_1"/>
</dbReference>
<protein>
    <submittedName>
        <fullName evidence="3">Alpha/beta fold hydrolase</fullName>
    </submittedName>
</protein>
<dbReference type="Pfam" id="PF00561">
    <property type="entry name" value="Abhydrolase_1"/>
    <property type="match status" value="1"/>
</dbReference>
<sequence length="726" mass="82526">MRARYPDQEGYVERKGVKTHYELFGQGEPTILLVPSSPIVHSQQWKAQVPYLARHFRVLTFDGRGNGRSDRPGTSEAYGDEEIIADMLAVMDTTGTKQAVLVVLCHVWWVLHFAAAYPERVLGLVAIAPGAPLAPVHPNRAMYIATFDEVPDTNEGWAKTNRHYRLKDWRGYVSFFFGKMLPEPHSTKQLEDIIGWCLETTPQTMLLNREAPRYPKTKEETEEVCRKVRCPVLVIHGDLDECQLPARGEAVARLTGGKLVTLEGSGHMTPGRDPVKINMLIKQFADSLEPRKSKEVRWTRAMSRPKRAIFVSSSIGLGHIQRDLAIARELRTLVPDLQIDWWAQHPVTTVLKAAGETIHPKNHLQALESAHWEEESSQHELHAFYAFRRMDEIFVANFMLFNEVVQETPYDIWIGDESWEVDYFLHENPELKSAPYVFLTDVIGFLPVDPEGDPRDVALCADYNAEMIEQRARYPRLRDLSLYIGEYDELPDVRFGPGLPNIRDWTRDWFTPVGYVLPFDPLEYRDPQGLRARLGYGTGYPLLFAAVGGTGVGRNLLQRVVDGFALLRETMPDARLIMVTGPRIEPQDLPDVPGLEKRAYVHNLFEHLACADAAIVQSGLSTTMELVAARRPFAYVPLRKHWEQQNYVTYRLRHYGARNRLEYSELTPRRVADTLAELVGSPVTYREVPRDSARRAALQIAGLLSGTTRDSGAVTQRPVDETIRTR</sequence>
<dbReference type="GO" id="GO:0016758">
    <property type="term" value="F:hexosyltransferase activity"/>
    <property type="evidence" value="ECO:0007669"/>
    <property type="project" value="InterPro"/>
</dbReference>
<feature type="domain" description="Glycosyl transferase family 28 C-terminal" evidence="2">
    <location>
        <begin position="547"/>
        <end position="691"/>
    </location>
</feature>
<dbReference type="AlphaFoldDB" id="A0A537L8D8"/>
<proteinExistence type="predicted"/>
<dbReference type="Pfam" id="PF04101">
    <property type="entry name" value="Glyco_tran_28_C"/>
    <property type="match status" value="1"/>
</dbReference>